<dbReference type="EMBL" id="BTPU01000012">
    <property type="protein sequence ID" value="GMQ61687.1"/>
    <property type="molecule type" value="Genomic_DNA"/>
</dbReference>
<evidence type="ECO:0000313" key="2">
    <source>
        <dbReference type="Proteomes" id="UP001374599"/>
    </source>
</evidence>
<comment type="caution">
    <text evidence="1">The sequence shown here is derived from an EMBL/GenBank/DDBJ whole genome shotgun (WGS) entry which is preliminary data.</text>
</comment>
<keyword evidence="2" id="KW-1185">Reference proteome</keyword>
<accession>A0ACB5UGA5</accession>
<reference evidence="1" key="1">
    <citation type="submission" date="2023-09" db="EMBL/GenBank/DDBJ databases">
        <title>Vallitalea sediminicola and Vallitalea maricola sp. nov., anaerobic bacteria isolated from marine sediment.</title>
        <authorList>
            <person name="Hirano S."/>
            <person name="Maeda A."/>
            <person name="Terahara T."/>
            <person name="Mori K."/>
            <person name="Hamada M."/>
            <person name="Matsumoto R."/>
            <person name="Kobayashi T."/>
        </authorList>
    </citation>
    <scope>NUCLEOTIDE SEQUENCE</scope>
    <source>
        <strain evidence="1">AN17-2</strain>
    </source>
</reference>
<protein>
    <submittedName>
        <fullName evidence="1">Uncharacterized protein</fullName>
    </submittedName>
</protein>
<evidence type="ECO:0000313" key="1">
    <source>
        <dbReference type="EMBL" id="GMQ61687.1"/>
    </source>
</evidence>
<proteinExistence type="predicted"/>
<sequence length="563" mass="64161">MNKKNILVKNKSLKKIIKSDFVKSIRLPLLLFIIAFICILVVDDLSPFSRNIKESAAIIKVIFIICFFVFLYSMKLGHVSYKIAKAKQKILKELNSGTNNVDLTIKDFDSIFKDNYFENEWKNYSNSLFVHDEVNEDNIKISKSFATKDANEFINGSVVGLRERLSIHNYIPHIFISIGIFGTFYGVVMGLSNLNLEVQSEELKSGINFLLHNIQFSFRSSLYGIIFSVIYALAYKFVMAQIKVMTFNIASELNTRLRFDVEMRLLKDINENVEKAEYNMEKIASDIVDKIGSIIQKSMETMMNSYNDSIGAMSNSLEDSVSNIGNASVANIMKPLEKLIDDLNDQFQINKELISAIGEYNVEFKKNMTEYTDVSKQFNQGLIEAKDNIINVSEIMTASVEDVEDYSTRIRKENMEFVNRLVDGINDYQSQTDVYIDNLNGAVENVGIINSDMFKTLDETKIFVSDITSKQKELINVFMEYKNLINDLSSNINESVVTYNEKVNTGLTTIFAQYDDHSSKVLGNLDSLVKELNESIVEINEPIITLTESINKLSEQSEMIENV</sequence>
<organism evidence="1 2">
    <name type="scientific">Vallitalea maricola</name>
    <dbReference type="NCBI Taxonomy" id="3074433"/>
    <lineage>
        <taxon>Bacteria</taxon>
        <taxon>Bacillati</taxon>
        <taxon>Bacillota</taxon>
        <taxon>Clostridia</taxon>
        <taxon>Lachnospirales</taxon>
        <taxon>Vallitaleaceae</taxon>
        <taxon>Vallitalea</taxon>
    </lineage>
</organism>
<name>A0ACB5UGA5_9FIRM</name>
<dbReference type="Proteomes" id="UP001374599">
    <property type="component" value="Unassembled WGS sequence"/>
</dbReference>
<gene>
    <name evidence="1" type="ORF">AN2V17_09160</name>
</gene>